<evidence type="ECO:0008006" key="3">
    <source>
        <dbReference type="Google" id="ProtNLM"/>
    </source>
</evidence>
<evidence type="ECO:0000313" key="1">
    <source>
        <dbReference type="EMBL" id="KAK9162978.1"/>
    </source>
</evidence>
<keyword evidence="2" id="KW-1185">Reference proteome</keyword>
<name>A0AAP0L3E5_9MAGN</name>
<organism evidence="1 2">
    <name type="scientific">Stephania yunnanensis</name>
    <dbReference type="NCBI Taxonomy" id="152371"/>
    <lineage>
        <taxon>Eukaryota</taxon>
        <taxon>Viridiplantae</taxon>
        <taxon>Streptophyta</taxon>
        <taxon>Embryophyta</taxon>
        <taxon>Tracheophyta</taxon>
        <taxon>Spermatophyta</taxon>
        <taxon>Magnoliopsida</taxon>
        <taxon>Ranunculales</taxon>
        <taxon>Menispermaceae</taxon>
        <taxon>Menispermoideae</taxon>
        <taxon>Cissampelideae</taxon>
        <taxon>Stephania</taxon>
    </lineage>
</organism>
<dbReference type="AlphaFoldDB" id="A0AAP0L3E5"/>
<dbReference type="Proteomes" id="UP001420932">
    <property type="component" value="Unassembled WGS sequence"/>
</dbReference>
<proteinExistence type="predicted"/>
<reference evidence="1 2" key="1">
    <citation type="submission" date="2024-01" db="EMBL/GenBank/DDBJ databases">
        <title>Genome assemblies of Stephania.</title>
        <authorList>
            <person name="Yang L."/>
        </authorList>
    </citation>
    <scope>NUCLEOTIDE SEQUENCE [LARGE SCALE GENOMIC DNA]</scope>
    <source>
        <strain evidence="1">YNDBR</strain>
        <tissue evidence="1">Leaf</tissue>
    </source>
</reference>
<comment type="caution">
    <text evidence="1">The sequence shown here is derived from an EMBL/GenBank/DDBJ whole genome shotgun (WGS) entry which is preliminary data.</text>
</comment>
<protein>
    <recommendedName>
        <fullName evidence="3">Apple domain-containing protein</fullName>
    </recommendedName>
</protein>
<evidence type="ECO:0000313" key="2">
    <source>
        <dbReference type="Proteomes" id="UP001420932"/>
    </source>
</evidence>
<accession>A0AAP0L3E5</accession>
<dbReference type="PANTHER" id="PTHR33344">
    <property type="entry name" value="OS02G0761600 PROTEIN"/>
    <property type="match status" value="1"/>
</dbReference>
<gene>
    <name evidence="1" type="ORF">Syun_003880</name>
</gene>
<dbReference type="EMBL" id="JBBNAF010000002">
    <property type="protein sequence ID" value="KAK9162978.1"/>
    <property type="molecule type" value="Genomic_DNA"/>
</dbReference>
<dbReference type="PANTHER" id="PTHR33344:SF1">
    <property type="entry name" value="OS06G0214100 PROTEIN"/>
    <property type="match status" value="1"/>
</dbReference>
<sequence>MKNCGRSRQRWQGWWENGGGRGLTRGPPLSYVLSTSWPPYSSSTFFILPFTSSPPLVSIAHPFFGILVCVIALRFGSTQQSISYIMVSFVCYLFVYTEDQIRKMEESIRIRKAAEPLELIRLVEKLKKQLSRENSAVLLSREMKHKLAEEILLKLKELNGNGNVTVQREALEIWRNRKLEETRQLELGKATSNSTLSVEEANILKSALESSWDLLLEEISIWMPAEIINNEHDDRPVGEEEFDDRIVAGRSLPPECNAELHTDYAGTAVRWGLTHHKESAADCCQACLDQAKNAKPGEHKCNIWVYCPSETGCYSPDIYEHKHQECWLKQADTPKLNFKDKYGDSYRNAHPTAPRLVPWISGVLSV</sequence>